<reference evidence="2 3" key="1">
    <citation type="submission" date="2017-03" db="EMBL/GenBank/DDBJ databases">
        <title>An alternative strategy for trypanosome survival in the mammalian bloodstream revealed through genome and transcriptome analysis of the ubiquitous bovine parasite Trypanosoma (Megatrypanum) theileri.</title>
        <authorList>
            <person name="Kelly S."/>
            <person name="Ivens A."/>
            <person name="Mott A."/>
            <person name="O'Neill E."/>
            <person name="Emms D."/>
            <person name="Macleod O."/>
            <person name="Voorheis P."/>
            <person name="Matthews J."/>
            <person name="Matthews K."/>
            <person name="Carrington M."/>
        </authorList>
    </citation>
    <scope>NUCLEOTIDE SEQUENCE [LARGE SCALE GENOMIC DNA]</scope>
    <source>
        <strain evidence="2">Edinburgh</strain>
    </source>
</reference>
<keyword evidence="3" id="KW-1185">Reference proteome</keyword>
<evidence type="ECO:0000313" key="3">
    <source>
        <dbReference type="Proteomes" id="UP000192257"/>
    </source>
</evidence>
<evidence type="ECO:0000256" key="1">
    <source>
        <dbReference type="SAM" id="Phobius"/>
    </source>
</evidence>
<gene>
    <name evidence="2" type="ORF">TM35_000432070</name>
</gene>
<evidence type="ECO:0000313" key="2">
    <source>
        <dbReference type="EMBL" id="ORC84639.1"/>
    </source>
</evidence>
<dbReference type="VEuPathDB" id="TriTrypDB:TM35_000432070"/>
<keyword evidence="1" id="KW-0472">Membrane</keyword>
<sequence>MFFSDGSGSCDYCIVSALCTVGILLLFFSCVFLFLSVGVWLHVHFREFGSASLISACEAVIVSVCTVSGKNALCCWITPLRPLWGLCVSGMLCFGGARGALYVPRR</sequence>
<dbReference type="EMBL" id="NBCO01000043">
    <property type="protein sequence ID" value="ORC84639.1"/>
    <property type="molecule type" value="Genomic_DNA"/>
</dbReference>
<comment type="caution">
    <text evidence="2">The sequence shown here is derived from an EMBL/GenBank/DDBJ whole genome shotgun (WGS) entry which is preliminary data.</text>
</comment>
<protein>
    <submittedName>
        <fullName evidence="2">Uncharacterized protein</fullName>
    </submittedName>
</protein>
<feature type="transmembrane region" description="Helical" evidence="1">
    <location>
        <begin position="12"/>
        <end position="41"/>
    </location>
</feature>
<proteinExistence type="predicted"/>
<name>A0A1X0NKE2_9TRYP</name>
<dbReference type="AlphaFoldDB" id="A0A1X0NKE2"/>
<accession>A0A1X0NKE2</accession>
<keyword evidence="1" id="KW-1133">Transmembrane helix</keyword>
<organism evidence="2 3">
    <name type="scientific">Trypanosoma theileri</name>
    <dbReference type="NCBI Taxonomy" id="67003"/>
    <lineage>
        <taxon>Eukaryota</taxon>
        <taxon>Discoba</taxon>
        <taxon>Euglenozoa</taxon>
        <taxon>Kinetoplastea</taxon>
        <taxon>Metakinetoplastina</taxon>
        <taxon>Trypanosomatida</taxon>
        <taxon>Trypanosomatidae</taxon>
        <taxon>Trypanosoma</taxon>
    </lineage>
</organism>
<feature type="transmembrane region" description="Helical" evidence="1">
    <location>
        <begin position="83"/>
        <end position="103"/>
    </location>
</feature>
<keyword evidence="1" id="KW-0812">Transmembrane</keyword>
<dbReference type="RefSeq" id="XP_028878705.1">
    <property type="nucleotide sequence ID" value="XM_029030106.1"/>
</dbReference>
<dbReference type="Proteomes" id="UP000192257">
    <property type="component" value="Unassembled WGS sequence"/>
</dbReference>
<dbReference type="GeneID" id="39989886"/>